<sequence length="148" mass="16126">MGGLWGLRFFVASLMLKSISPVFHLTVLSAVMPNPSGPAALSAFRAQTAVFTSSSRGSWVRRRLSSRVMREGMLMVKELLREYRYSSCAARVRFALTAFIVSLFSGVGRTMHSSTCVSAPVFFNEFVKGRVVAPAVEVLRGDATEIAG</sequence>
<dbReference type="Proteomes" id="UP000595140">
    <property type="component" value="Unassembled WGS sequence"/>
</dbReference>
<feature type="chain" id="PRO_5019773890" description="Secreted protein" evidence="1">
    <location>
        <begin position="22"/>
        <end position="148"/>
    </location>
</feature>
<evidence type="ECO:0000313" key="3">
    <source>
        <dbReference type="Proteomes" id="UP000595140"/>
    </source>
</evidence>
<dbReference type="AlphaFoldDB" id="A0A484KVM2"/>
<feature type="signal peptide" evidence="1">
    <location>
        <begin position="1"/>
        <end position="21"/>
    </location>
</feature>
<proteinExistence type="predicted"/>
<protein>
    <recommendedName>
        <fullName evidence="4">Secreted protein</fullName>
    </recommendedName>
</protein>
<keyword evidence="1" id="KW-0732">Signal</keyword>
<evidence type="ECO:0000256" key="1">
    <source>
        <dbReference type="SAM" id="SignalP"/>
    </source>
</evidence>
<reference evidence="2 3" key="1">
    <citation type="submission" date="2018-04" db="EMBL/GenBank/DDBJ databases">
        <authorList>
            <person name="Vogel A."/>
        </authorList>
    </citation>
    <scope>NUCLEOTIDE SEQUENCE [LARGE SCALE GENOMIC DNA]</scope>
</reference>
<dbReference type="EMBL" id="OOIL02000779">
    <property type="protein sequence ID" value="VFQ69370.1"/>
    <property type="molecule type" value="Genomic_DNA"/>
</dbReference>
<evidence type="ECO:0000313" key="2">
    <source>
        <dbReference type="EMBL" id="VFQ69370.1"/>
    </source>
</evidence>
<organism evidence="2 3">
    <name type="scientific">Cuscuta campestris</name>
    <dbReference type="NCBI Taxonomy" id="132261"/>
    <lineage>
        <taxon>Eukaryota</taxon>
        <taxon>Viridiplantae</taxon>
        <taxon>Streptophyta</taxon>
        <taxon>Embryophyta</taxon>
        <taxon>Tracheophyta</taxon>
        <taxon>Spermatophyta</taxon>
        <taxon>Magnoliopsida</taxon>
        <taxon>eudicotyledons</taxon>
        <taxon>Gunneridae</taxon>
        <taxon>Pentapetalae</taxon>
        <taxon>asterids</taxon>
        <taxon>lamiids</taxon>
        <taxon>Solanales</taxon>
        <taxon>Convolvulaceae</taxon>
        <taxon>Cuscuteae</taxon>
        <taxon>Cuscuta</taxon>
        <taxon>Cuscuta subgen. Grammica</taxon>
        <taxon>Cuscuta sect. Cleistogrammica</taxon>
    </lineage>
</organism>
<keyword evidence="3" id="KW-1185">Reference proteome</keyword>
<gene>
    <name evidence="2" type="ORF">CCAM_LOCUS11146</name>
</gene>
<accession>A0A484KVM2</accession>
<evidence type="ECO:0008006" key="4">
    <source>
        <dbReference type="Google" id="ProtNLM"/>
    </source>
</evidence>
<name>A0A484KVM2_9ASTE</name>